<evidence type="ECO:0000256" key="1">
    <source>
        <dbReference type="SAM" id="MobiDB-lite"/>
    </source>
</evidence>
<proteinExistence type="predicted"/>
<evidence type="ECO:0000313" key="3">
    <source>
        <dbReference type="Proteomes" id="UP000708208"/>
    </source>
</evidence>
<organism evidence="2 3">
    <name type="scientific">Allacma fusca</name>
    <dbReference type="NCBI Taxonomy" id="39272"/>
    <lineage>
        <taxon>Eukaryota</taxon>
        <taxon>Metazoa</taxon>
        <taxon>Ecdysozoa</taxon>
        <taxon>Arthropoda</taxon>
        <taxon>Hexapoda</taxon>
        <taxon>Collembola</taxon>
        <taxon>Symphypleona</taxon>
        <taxon>Sminthuridae</taxon>
        <taxon>Allacma</taxon>
    </lineage>
</organism>
<dbReference type="EMBL" id="CAJVCH010085523">
    <property type="protein sequence ID" value="CAG7722027.1"/>
    <property type="molecule type" value="Genomic_DNA"/>
</dbReference>
<name>A0A8J2NX56_9HEXA</name>
<dbReference type="AlphaFoldDB" id="A0A8J2NX56"/>
<reference evidence="2" key="1">
    <citation type="submission" date="2021-06" db="EMBL/GenBank/DDBJ databases">
        <authorList>
            <person name="Hodson N. C."/>
            <person name="Mongue J. A."/>
            <person name="Jaron S. K."/>
        </authorList>
    </citation>
    <scope>NUCLEOTIDE SEQUENCE</scope>
</reference>
<keyword evidence="3" id="KW-1185">Reference proteome</keyword>
<gene>
    <name evidence="2" type="ORF">AFUS01_LOCUS11204</name>
</gene>
<comment type="caution">
    <text evidence="2">The sequence shown here is derived from an EMBL/GenBank/DDBJ whole genome shotgun (WGS) entry which is preliminary data.</text>
</comment>
<feature type="compositionally biased region" description="Polar residues" evidence="1">
    <location>
        <begin position="1"/>
        <end position="18"/>
    </location>
</feature>
<protein>
    <submittedName>
        <fullName evidence="2">Uncharacterized protein</fullName>
    </submittedName>
</protein>
<evidence type="ECO:0000313" key="2">
    <source>
        <dbReference type="EMBL" id="CAG7722027.1"/>
    </source>
</evidence>
<feature type="region of interest" description="Disordered" evidence="1">
    <location>
        <begin position="1"/>
        <end position="36"/>
    </location>
</feature>
<feature type="non-terminal residue" evidence="2">
    <location>
        <position position="1"/>
    </location>
</feature>
<dbReference type="Proteomes" id="UP000708208">
    <property type="component" value="Unassembled WGS sequence"/>
</dbReference>
<sequence length="36" mass="4051">ETQTACDVFNQTGLQSSNEPKEQREAETNNGQLLRN</sequence>
<accession>A0A8J2NX56</accession>